<comment type="caution">
    <text evidence="1">The sequence shown here is derived from an EMBL/GenBank/DDBJ whole genome shotgun (WGS) entry which is preliminary data.</text>
</comment>
<evidence type="ECO:0000313" key="2">
    <source>
        <dbReference type="Proteomes" id="UP000252085"/>
    </source>
</evidence>
<name>A0A367RVW8_NOSPU</name>
<dbReference type="AlphaFoldDB" id="A0A367RVW8"/>
<sequence length="88" mass="10307">MAYQWDRDKAAANLRKHGVDFADAVTVFSDDLAITITDERFDKERFITIGIDAFSRVLVVVYTWRNDEIRLISARKATRYEQKQYEDG</sequence>
<organism evidence="1 2">
    <name type="scientific">Nostoc punctiforme NIES-2108</name>
    <dbReference type="NCBI Taxonomy" id="1356359"/>
    <lineage>
        <taxon>Bacteria</taxon>
        <taxon>Bacillati</taxon>
        <taxon>Cyanobacteriota</taxon>
        <taxon>Cyanophyceae</taxon>
        <taxon>Nostocales</taxon>
        <taxon>Nostocaceae</taxon>
        <taxon>Nostoc</taxon>
    </lineage>
</organism>
<accession>A0A367RVW8</accession>
<dbReference type="Proteomes" id="UP000252085">
    <property type="component" value="Unassembled WGS sequence"/>
</dbReference>
<proteinExistence type="predicted"/>
<dbReference type="InterPro" id="IPR007460">
    <property type="entry name" value="BrnT_toxin"/>
</dbReference>
<evidence type="ECO:0000313" key="1">
    <source>
        <dbReference type="EMBL" id="RCJ39863.1"/>
    </source>
</evidence>
<dbReference type="InterPro" id="IPR038573">
    <property type="entry name" value="BrnT_sf"/>
</dbReference>
<gene>
    <name evidence="1" type="ORF">A6769_04660</name>
</gene>
<evidence type="ECO:0008006" key="3">
    <source>
        <dbReference type="Google" id="ProtNLM"/>
    </source>
</evidence>
<reference evidence="1 2" key="1">
    <citation type="submission" date="2016-04" db="EMBL/GenBank/DDBJ databases">
        <authorList>
            <person name="Evans L.H."/>
            <person name="Alamgir A."/>
            <person name="Owens N."/>
            <person name="Weber N.D."/>
            <person name="Virtaneva K."/>
            <person name="Barbian K."/>
            <person name="Babar A."/>
            <person name="Rosenke K."/>
        </authorList>
    </citation>
    <scope>NUCLEOTIDE SEQUENCE [LARGE SCALE GENOMIC DNA]</scope>
    <source>
        <strain evidence="1">NIES-2108</strain>
    </source>
</reference>
<dbReference type="Pfam" id="PF04365">
    <property type="entry name" value="BrnT_toxin"/>
    <property type="match status" value="1"/>
</dbReference>
<protein>
    <recommendedName>
        <fullName evidence="3">BrnT family toxin</fullName>
    </recommendedName>
</protein>
<dbReference type="Gene3D" id="3.10.450.530">
    <property type="entry name" value="Ribonuclease toxin, BrnT, of type II toxin-antitoxin system"/>
    <property type="match status" value="1"/>
</dbReference>
<dbReference type="EMBL" id="LXQE01000085">
    <property type="protein sequence ID" value="RCJ39863.1"/>
    <property type="molecule type" value="Genomic_DNA"/>
</dbReference>